<dbReference type="PROSITE" id="PS51186">
    <property type="entry name" value="GNAT"/>
    <property type="match status" value="1"/>
</dbReference>
<dbReference type="RefSeq" id="WP_094253709.1">
    <property type="nucleotide sequence ID" value="NZ_JBHLXL010000002.1"/>
</dbReference>
<dbReference type="InterPro" id="IPR016181">
    <property type="entry name" value="Acyl_CoA_acyltransferase"/>
</dbReference>
<evidence type="ECO:0000259" key="1">
    <source>
        <dbReference type="PROSITE" id="PS51186"/>
    </source>
</evidence>
<dbReference type="Pfam" id="PF13302">
    <property type="entry name" value="Acetyltransf_3"/>
    <property type="match status" value="1"/>
</dbReference>
<dbReference type="OrthoDB" id="9795206at2"/>
<feature type="domain" description="N-acetyltransferase" evidence="1">
    <location>
        <begin position="9"/>
        <end position="170"/>
    </location>
</feature>
<reference evidence="2 3" key="1">
    <citation type="submission" date="2017-07" db="EMBL/GenBank/DDBJ databases">
        <title>Fictibacillus sp. nov. GDSW-R2A3 Genome sequencing and assembly.</title>
        <authorList>
            <person name="Mayilraj S."/>
        </authorList>
    </citation>
    <scope>NUCLEOTIDE SEQUENCE [LARGE SCALE GENOMIC DNA]</scope>
    <source>
        <strain evidence="2 3">GDSW-R2A3</strain>
    </source>
</reference>
<proteinExistence type="predicted"/>
<accession>A0A235F6B8</accession>
<dbReference type="InterPro" id="IPR000182">
    <property type="entry name" value="GNAT_dom"/>
</dbReference>
<name>A0A235F6B8_9BACL</name>
<evidence type="ECO:0000313" key="3">
    <source>
        <dbReference type="Proteomes" id="UP000215059"/>
    </source>
</evidence>
<comment type="caution">
    <text evidence="2">The sequence shown here is derived from an EMBL/GenBank/DDBJ whole genome shotgun (WGS) entry which is preliminary data.</text>
</comment>
<dbReference type="SUPFAM" id="SSF55729">
    <property type="entry name" value="Acyl-CoA N-acyltransferases (Nat)"/>
    <property type="match status" value="1"/>
</dbReference>
<keyword evidence="3" id="KW-1185">Reference proteome</keyword>
<dbReference type="Proteomes" id="UP000215059">
    <property type="component" value="Unassembled WGS sequence"/>
</dbReference>
<dbReference type="EMBL" id="NOII01000011">
    <property type="protein sequence ID" value="OYD56694.1"/>
    <property type="molecule type" value="Genomic_DNA"/>
</dbReference>
<organism evidence="2 3">
    <name type="scientific">Fictibacillus aquaticus</name>
    <dbReference type="NCBI Taxonomy" id="2021314"/>
    <lineage>
        <taxon>Bacteria</taxon>
        <taxon>Bacillati</taxon>
        <taxon>Bacillota</taxon>
        <taxon>Bacilli</taxon>
        <taxon>Bacillales</taxon>
        <taxon>Fictibacillaceae</taxon>
        <taxon>Fictibacillus</taxon>
    </lineage>
</organism>
<dbReference type="PANTHER" id="PTHR43415">
    <property type="entry name" value="SPERMIDINE N(1)-ACETYLTRANSFERASE"/>
    <property type="match status" value="1"/>
</dbReference>
<dbReference type="AlphaFoldDB" id="A0A235F6B8"/>
<gene>
    <name evidence="2" type="ORF">CGZ90_16940</name>
</gene>
<protein>
    <submittedName>
        <fullName evidence="2">GNAT family N-acetyltransferase</fullName>
    </submittedName>
</protein>
<dbReference type="PANTHER" id="PTHR43415:SF5">
    <property type="entry name" value="ACETYLTRANSFERASE"/>
    <property type="match status" value="1"/>
</dbReference>
<keyword evidence="2" id="KW-0808">Transferase</keyword>
<dbReference type="GO" id="GO:0016747">
    <property type="term" value="F:acyltransferase activity, transferring groups other than amino-acyl groups"/>
    <property type="evidence" value="ECO:0007669"/>
    <property type="project" value="InterPro"/>
</dbReference>
<evidence type="ECO:0000313" key="2">
    <source>
        <dbReference type="EMBL" id="OYD56694.1"/>
    </source>
</evidence>
<dbReference type="Gene3D" id="3.40.630.30">
    <property type="match status" value="1"/>
</dbReference>
<sequence>MNIWQGKLVRLRPIQHSDWKYFHKDSLDSEISRLNDAIYGPRSEEGTKRWTESEAEKGWDGHNFRMAVENFDGELVGSISTDKCDPRNGTFSYGVSIFRDHWKNGYASDSIKIVLRYFFNELRYQKATAYVYSFNEGSIQMHNRIGFTQEGCLRNMIYTQGKYYDLLVFGLTDEEFEQLSR</sequence>